<evidence type="ECO:0000313" key="1">
    <source>
        <dbReference type="EMBL" id="KAH3730190.1"/>
    </source>
</evidence>
<accession>A0A9D4CU00</accession>
<proteinExistence type="predicted"/>
<name>A0A9D4CU00_DREPO</name>
<dbReference type="EMBL" id="JAIWYP010000012">
    <property type="protein sequence ID" value="KAH3730190.1"/>
    <property type="molecule type" value="Genomic_DNA"/>
</dbReference>
<reference evidence="1" key="1">
    <citation type="journal article" date="2019" name="bioRxiv">
        <title>The Genome of the Zebra Mussel, Dreissena polymorpha: A Resource for Invasive Species Research.</title>
        <authorList>
            <person name="McCartney M.A."/>
            <person name="Auch B."/>
            <person name="Kono T."/>
            <person name="Mallez S."/>
            <person name="Zhang Y."/>
            <person name="Obille A."/>
            <person name="Becker A."/>
            <person name="Abrahante J.E."/>
            <person name="Garbe J."/>
            <person name="Badalamenti J.P."/>
            <person name="Herman A."/>
            <person name="Mangelson H."/>
            <person name="Liachko I."/>
            <person name="Sullivan S."/>
            <person name="Sone E.D."/>
            <person name="Koren S."/>
            <person name="Silverstein K.A.T."/>
            <person name="Beckman K.B."/>
            <person name="Gohl D.M."/>
        </authorList>
    </citation>
    <scope>NUCLEOTIDE SEQUENCE</scope>
    <source>
        <strain evidence="1">Duluth1</strain>
        <tissue evidence="1">Whole animal</tissue>
    </source>
</reference>
<comment type="caution">
    <text evidence="1">The sequence shown here is derived from an EMBL/GenBank/DDBJ whole genome shotgun (WGS) entry which is preliminary data.</text>
</comment>
<sequence>MIFGTKDAKERLHLSSDVSFGQGSTPTFATAFKTVEDAFVVRQLRRKQPN</sequence>
<protein>
    <submittedName>
        <fullName evidence="1">Uncharacterized protein</fullName>
    </submittedName>
</protein>
<dbReference type="AlphaFoldDB" id="A0A9D4CU00"/>
<reference evidence="1" key="2">
    <citation type="submission" date="2020-11" db="EMBL/GenBank/DDBJ databases">
        <authorList>
            <person name="McCartney M.A."/>
            <person name="Auch B."/>
            <person name="Kono T."/>
            <person name="Mallez S."/>
            <person name="Becker A."/>
            <person name="Gohl D.M."/>
            <person name="Silverstein K.A.T."/>
            <person name="Koren S."/>
            <person name="Bechman K.B."/>
            <person name="Herman A."/>
            <person name="Abrahante J.E."/>
            <person name="Garbe J."/>
        </authorList>
    </citation>
    <scope>NUCLEOTIDE SEQUENCE</scope>
    <source>
        <strain evidence="1">Duluth1</strain>
        <tissue evidence="1">Whole animal</tissue>
    </source>
</reference>
<evidence type="ECO:0000313" key="2">
    <source>
        <dbReference type="Proteomes" id="UP000828390"/>
    </source>
</evidence>
<dbReference type="Proteomes" id="UP000828390">
    <property type="component" value="Unassembled WGS sequence"/>
</dbReference>
<organism evidence="1 2">
    <name type="scientific">Dreissena polymorpha</name>
    <name type="common">Zebra mussel</name>
    <name type="synonym">Mytilus polymorpha</name>
    <dbReference type="NCBI Taxonomy" id="45954"/>
    <lineage>
        <taxon>Eukaryota</taxon>
        <taxon>Metazoa</taxon>
        <taxon>Spiralia</taxon>
        <taxon>Lophotrochozoa</taxon>
        <taxon>Mollusca</taxon>
        <taxon>Bivalvia</taxon>
        <taxon>Autobranchia</taxon>
        <taxon>Heteroconchia</taxon>
        <taxon>Euheterodonta</taxon>
        <taxon>Imparidentia</taxon>
        <taxon>Neoheterodontei</taxon>
        <taxon>Myida</taxon>
        <taxon>Dreissenoidea</taxon>
        <taxon>Dreissenidae</taxon>
        <taxon>Dreissena</taxon>
    </lineage>
</organism>
<keyword evidence="2" id="KW-1185">Reference proteome</keyword>
<gene>
    <name evidence="1" type="ORF">DPMN_056171</name>
</gene>